<dbReference type="Proteomes" id="UP000073601">
    <property type="component" value="Unassembled WGS sequence"/>
</dbReference>
<dbReference type="NCBIfam" id="TIGR02550">
    <property type="entry name" value="flagell_flgL"/>
    <property type="match status" value="1"/>
</dbReference>
<accession>A0A128ERE6</accession>
<dbReference type="InterPro" id="IPR046358">
    <property type="entry name" value="Flagellin_C"/>
</dbReference>
<evidence type="ECO:0000256" key="5">
    <source>
        <dbReference type="ARBA" id="ARBA00023143"/>
    </source>
</evidence>
<evidence type="ECO:0000256" key="4">
    <source>
        <dbReference type="ARBA" id="ARBA00022525"/>
    </source>
</evidence>
<dbReference type="AlphaFoldDB" id="A0A128ERE6"/>
<evidence type="ECO:0000256" key="2">
    <source>
        <dbReference type="ARBA" id="ARBA00004613"/>
    </source>
</evidence>
<feature type="domain" description="Flagellin N-terminal" evidence="6">
    <location>
        <begin position="11"/>
        <end position="142"/>
    </location>
</feature>
<dbReference type="Pfam" id="PF00669">
    <property type="entry name" value="Flagellin_N"/>
    <property type="match status" value="1"/>
</dbReference>
<protein>
    <submittedName>
        <fullName evidence="8">Flagellar hook-associated protein 3</fullName>
    </submittedName>
</protein>
<dbReference type="SUPFAM" id="SSF64518">
    <property type="entry name" value="Phase 1 flagellin"/>
    <property type="match status" value="1"/>
</dbReference>
<dbReference type="GO" id="GO:0009424">
    <property type="term" value="C:bacterial-type flagellum hook"/>
    <property type="evidence" value="ECO:0007669"/>
    <property type="project" value="InterPro"/>
</dbReference>
<keyword evidence="8" id="KW-0282">Flagellum</keyword>
<evidence type="ECO:0000256" key="1">
    <source>
        <dbReference type="ARBA" id="ARBA00004365"/>
    </source>
</evidence>
<dbReference type="OrthoDB" id="9768249at2"/>
<keyword evidence="9" id="KW-1185">Reference proteome</keyword>
<comment type="subcellular location">
    <subcellularLocation>
        <location evidence="1">Bacterial flagellum</location>
    </subcellularLocation>
    <subcellularLocation>
        <location evidence="2">Secreted</location>
    </subcellularLocation>
</comment>
<evidence type="ECO:0000256" key="3">
    <source>
        <dbReference type="ARBA" id="ARBA00005709"/>
    </source>
</evidence>
<evidence type="ECO:0000313" key="8">
    <source>
        <dbReference type="EMBL" id="CZF77132.1"/>
    </source>
</evidence>
<keyword evidence="8" id="KW-0966">Cell projection</keyword>
<gene>
    <name evidence="8" type="primary">flgL_1</name>
    <name evidence="8" type="ORF">GMA8713_00033</name>
</gene>
<dbReference type="PANTHER" id="PTHR42792:SF1">
    <property type="entry name" value="FLAGELLAR HOOK-ASSOCIATED PROTEIN 3"/>
    <property type="match status" value="1"/>
</dbReference>
<dbReference type="GO" id="GO:0005198">
    <property type="term" value="F:structural molecule activity"/>
    <property type="evidence" value="ECO:0007669"/>
    <property type="project" value="InterPro"/>
</dbReference>
<feature type="domain" description="Flagellin C-terminal" evidence="7">
    <location>
        <begin position="319"/>
        <end position="397"/>
    </location>
</feature>
<name>A0A128ERE6_9GAMM</name>
<evidence type="ECO:0000313" key="9">
    <source>
        <dbReference type="Proteomes" id="UP000073601"/>
    </source>
</evidence>
<organism evidence="8 9">
    <name type="scientific">Grimontia marina</name>
    <dbReference type="NCBI Taxonomy" id="646534"/>
    <lineage>
        <taxon>Bacteria</taxon>
        <taxon>Pseudomonadati</taxon>
        <taxon>Pseudomonadota</taxon>
        <taxon>Gammaproteobacteria</taxon>
        <taxon>Vibrionales</taxon>
        <taxon>Vibrionaceae</taxon>
        <taxon>Grimontia</taxon>
    </lineage>
</organism>
<dbReference type="GO" id="GO:0071973">
    <property type="term" value="P:bacterial-type flagellum-dependent cell motility"/>
    <property type="evidence" value="ECO:0007669"/>
    <property type="project" value="InterPro"/>
</dbReference>
<dbReference type="InterPro" id="IPR013384">
    <property type="entry name" value="Flagell_FlgL"/>
</dbReference>
<evidence type="ECO:0000259" key="7">
    <source>
        <dbReference type="Pfam" id="PF00700"/>
    </source>
</evidence>
<comment type="similarity">
    <text evidence="3">Belongs to the bacterial flagellin family.</text>
</comment>
<keyword evidence="4" id="KW-0964">Secreted</keyword>
<dbReference type="Gene3D" id="1.20.1330.10">
    <property type="entry name" value="f41 fragment of flagellin, N-terminal domain"/>
    <property type="match status" value="1"/>
</dbReference>
<keyword evidence="5" id="KW-0975">Bacterial flagellum</keyword>
<keyword evidence="8" id="KW-0969">Cilium</keyword>
<dbReference type="RefSeq" id="WP_062704555.1">
    <property type="nucleotide sequence ID" value="NZ_CAWRCI010000001.1"/>
</dbReference>
<dbReference type="EMBL" id="FIZY01000001">
    <property type="protein sequence ID" value="CZF77132.1"/>
    <property type="molecule type" value="Genomic_DNA"/>
</dbReference>
<dbReference type="InterPro" id="IPR001029">
    <property type="entry name" value="Flagellin_N"/>
</dbReference>
<proteinExistence type="inferred from homology"/>
<evidence type="ECO:0000259" key="6">
    <source>
        <dbReference type="Pfam" id="PF00669"/>
    </source>
</evidence>
<dbReference type="GO" id="GO:0005576">
    <property type="term" value="C:extracellular region"/>
    <property type="evidence" value="ECO:0007669"/>
    <property type="project" value="UniProtKB-SubCell"/>
</dbReference>
<reference evidence="9" key="1">
    <citation type="submission" date="2016-02" db="EMBL/GenBank/DDBJ databases">
        <authorList>
            <person name="Rodrigo-Torres Lidia"/>
            <person name="Arahal R.David."/>
        </authorList>
    </citation>
    <scope>NUCLEOTIDE SEQUENCE [LARGE SCALE GENOMIC DNA]</scope>
    <source>
        <strain evidence="9">CECT 8713</strain>
    </source>
</reference>
<dbReference type="Pfam" id="PF00700">
    <property type="entry name" value="Flagellin_C"/>
    <property type="match status" value="1"/>
</dbReference>
<dbReference type="InterPro" id="IPR001492">
    <property type="entry name" value="Flagellin"/>
</dbReference>
<dbReference type="PANTHER" id="PTHR42792">
    <property type="entry name" value="FLAGELLIN"/>
    <property type="match status" value="1"/>
</dbReference>
<sequence>MISRIASFHNYQSVSNDMMRQQVKLQDNQDQLATGKRVLTSGDDPVSSIYIQNFRQQDKQLDQYIDSITLARNRQTRAEIAVDDAEQLVDSAKRKTMEMINGSLSDDDRTAHRQDLKGLYDNFMNLVNAKDESGNFLFSGTQSSKQPFYRDSALNVRYAGDSYHRTSQVAPAVEVQTSDPGDQVFMEIKNPFGDYQPEYSLESGSVLLLAQATNTNNADNSDYAVSFSVDGAGQTTYELTQNGSVVSSGVYDPQNGVQWGTLSLSFEGEMMDGDTIALERQDTFNVFDAFKKGIELSHESIFNASATAELHQVTEQFSAAFKHLNKARSEVGTRLTTLDRQESMHKDFKLVLNRSLGTMEDLDYSTAVIDMNENMLALQASQQAFAKTKDLSLFNYI</sequence>